<evidence type="ECO:0008006" key="3">
    <source>
        <dbReference type="Google" id="ProtNLM"/>
    </source>
</evidence>
<name>A0ABX7QY36_9GAMM</name>
<evidence type="ECO:0000313" key="2">
    <source>
        <dbReference type="Proteomes" id="UP000663207"/>
    </source>
</evidence>
<sequence>MATGKTATSKGTRFRWGKLAALLGLVALIGGCSQLKAGKAPPTPLPFNNALYTPVAVPEPSQFITLTDAQRAELADFVVRPDIAGLPVYKQAQRFLVTKLQDFGYEGKNLGASEALDSLGGNCMSLALVTLAVARELGVPAQFQLVHEAPVLLDMKDDLMVLSDHVRSLLYDAPMDTPFLSPYFGGYSIMVVDYFPSGNNLFGALLKQETFIAMFYRNLASDALIKGDLAAAYWLSREGLKWDSTYVPLINIAAIIHRRSDDDASAEALYRHALMLEPNNLNLLSNYRTLAIHKKDVVLEQSLVSRMEAIDEHNGYDFYLLGRDALVRGEYLAAERYLTKFLNSTPYFHPAWFDIARAQVALGKEDKAREALRQAMTLASQDEDLRKYQAKLAMIKTQAVRH</sequence>
<dbReference type="EMBL" id="CP071502">
    <property type="protein sequence ID" value="QSX35846.1"/>
    <property type="molecule type" value="Genomic_DNA"/>
</dbReference>
<keyword evidence="2" id="KW-1185">Reference proteome</keyword>
<evidence type="ECO:0000313" key="1">
    <source>
        <dbReference type="EMBL" id="QSX35846.1"/>
    </source>
</evidence>
<dbReference type="RefSeq" id="WP_207379302.1">
    <property type="nucleotide sequence ID" value="NZ_CP071502.1"/>
</dbReference>
<dbReference type="SMART" id="SM00028">
    <property type="entry name" value="TPR"/>
    <property type="match status" value="2"/>
</dbReference>
<proteinExistence type="predicted"/>
<dbReference type="InterPro" id="IPR019734">
    <property type="entry name" value="TPR_rpt"/>
</dbReference>
<protein>
    <recommendedName>
        <fullName evidence="3">Tetratricopeptide repeat protein</fullName>
    </recommendedName>
</protein>
<dbReference type="PROSITE" id="PS51257">
    <property type="entry name" value="PROKAR_LIPOPROTEIN"/>
    <property type="match status" value="1"/>
</dbReference>
<dbReference type="Pfam" id="PF13181">
    <property type="entry name" value="TPR_8"/>
    <property type="match status" value="1"/>
</dbReference>
<organism evidence="1 2">
    <name type="scientific">Shewanella sedimentimangrovi</name>
    <dbReference type="NCBI Taxonomy" id="2814293"/>
    <lineage>
        <taxon>Bacteria</taxon>
        <taxon>Pseudomonadati</taxon>
        <taxon>Pseudomonadota</taxon>
        <taxon>Gammaproteobacteria</taxon>
        <taxon>Alteromonadales</taxon>
        <taxon>Shewanellaceae</taxon>
        <taxon>Shewanella</taxon>
    </lineage>
</organism>
<dbReference type="SUPFAM" id="SSF48452">
    <property type="entry name" value="TPR-like"/>
    <property type="match status" value="1"/>
</dbReference>
<reference evidence="1 2" key="1">
    <citation type="submission" date="2021-03" db="EMBL/GenBank/DDBJ databases">
        <title>Novel species identification of genus Shewanella.</title>
        <authorList>
            <person name="Liu G."/>
            <person name="Zhang Q."/>
        </authorList>
    </citation>
    <scope>NUCLEOTIDE SEQUENCE [LARGE SCALE GENOMIC DNA]</scope>
    <source>
        <strain evidence="1 2">FJAT-52962</strain>
    </source>
</reference>
<accession>A0ABX7QY36</accession>
<dbReference type="Proteomes" id="UP000663207">
    <property type="component" value="Chromosome"/>
</dbReference>
<gene>
    <name evidence="1" type="ORF">JYB85_10750</name>
</gene>
<dbReference type="Gene3D" id="1.25.40.10">
    <property type="entry name" value="Tetratricopeptide repeat domain"/>
    <property type="match status" value="2"/>
</dbReference>
<dbReference type="InterPro" id="IPR011990">
    <property type="entry name" value="TPR-like_helical_dom_sf"/>
</dbReference>